<dbReference type="InterPro" id="IPR032319">
    <property type="entry name" value="CLP1_P"/>
</dbReference>
<evidence type="ECO:0000256" key="4">
    <source>
        <dbReference type="ARBA" id="ARBA00019824"/>
    </source>
</evidence>
<evidence type="ECO:0000256" key="3">
    <source>
        <dbReference type="ARBA" id="ARBA00018706"/>
    </source>
</evidence>
<feature type="region of interest" description="Disordered" evidence="11">
    <location>
        <begin position="620"/>
        <end position="662"/>
    </location>
</feature>
<feature type="domain" description="Clp1 P-loop" evidence="12">
    <location>
        <begin position="349"/>
        <end position="501"/>
    </location>
</feature>
<feature type="compositionally biased region" description="Low complexity" evidence="11">
    <location>
        <begin position="620"/>
        <end position="644"/>
    </location>
</feature>
<dbReference type="GO" id="GO:0000448">
    <property type="term" value="P:cleavage in ITS2 between 5.8S rRNA and LSU-rRNA of tricistronic rRNA transcript (SSU-rRNA, 5.8S rRNA, LSU-rRNA)"/>
    <property type="evidence" value="ECO:0007669"/>
    <property type="project" value="TreeGrafter"/>
</dbReference>
<protein>
    <recommendedName>
        <fullName evidence="4">Polynucleotide 5'-hydroxyl-kinase GRC3</fullName>
    </recommendedName>
    <alternativeName>
        <fullName evidence="3">Polynucleotide 5'-hydroxyl-kinase grc3</fullName>
    </alternativeName>
</protein>
<dbReference type="PANTHER" id="PTHR12755">
    <property type="entry name" value="CLEAVAGE/POLYADENYLATION FACTOR IA SUBUNIT CLP1P"/>
    <property type="match status" value="1"/>
</dbReference>
<evidence type="ECO:0000256" key="1">
    <source>
        <dbReference type="ARBA" id="ARBA00004604"/>
    </source>
</evidence>
<evidence type="ECO:0000313" key="15">
    <source>
        <dbReference type="Proteomes" id="UP000193944"/>
    </source>
</evidence>
<dbReference type="InterPro" id="IPR027417">
    <property type="entry name" value="P-loop_NTPase"/>
</dbReference>
<reference evidence="14 15" key="1">
    <citation type="submission" date="2016-08" db="EMBL/GenBank/DDBJ databases">
        <title>A Parts List for Fungal Cellulosomes Revealed by Comparative Genomics.</title>
        <authorList>
            <consortium name="DOE Joint Genome Institute"/>
            <person name="Haitjema C.H."/>
            <person name="Gilmore S.P."/>
            <person name="Henske J.K."/>
            <person name="Solomon K.V."/>
            <person name="De Groot R."/>
            <person name="Kuo A."/>
            <person name="Mondo S.J."/>
            <person name="Salamov A.A."/>
            <person name="Labutti K."/>
            <person name="Zhao Z."/>
            <person name="Chiniquy J."/>
            <person name="Barry K."/>
            <person name="Brewer H.M."/>
            <person name="Purvine S.O."/>
            <person name="Wright A.T."/>
            <person name="Boxma B."/>
            <person name="Van Alen T."/>
            <person name="Hackstein J.H."/>
            <person name="Baker S.E."/>
            <person name="Grigoriev I.V."/>
            <person name="O'Malley M.A."/>
        </authorList>
    </citation>
    <scope>NUCLEOTIDE SEQUENCE [LARGE SCALE GENOMIC DNA]</scope>
    <source>
        <strain evidence="14 15">S4</strain>
    </source>
</reference>
<evidence type="ECO:0000313" key="14">
    <source>
        <dbReference type="EMBL" id="ORX81243.1"/>
    </source>
</evidence>
<evidence type="ECO:0000256" key="11">
    <source>
        <dbReference type="SAM" id="MobiDB-lite"/>
    </source>
</evidence>
<keyword evidence="9" id="KW-0067">ATP-binding</keyword>
<evidence type="ECO:0000256" key="9">
    <source>
        <dbReference type="ARBA" id="ARBA00022840"/>
    </source>
</evidence>
<gene>
    <name evidence="14" type="ORF">BCR32DRAFT_293389</name>
</gene>
<dbReference type="AlphaFoldDB" id="A0A1Y1X634"/>
<evidence type="ECO:0000256" key="7">
    <source>
        <dbReference type="ARBA" id="ARBA00022741"/>
    </source>
</evidence>
<keyword evidence="15" id="KW-1185">Reference proteome</keyword>
<dbReference type="Proteomes" id="UP000193944">
    <property type="component" value="Unassembled WGS sequence"/>
</dbReference>
<keyword evidence="10" id="KW-0539">Nucleus</keyword>
<dbReference type="Pfam" id="PF16575">
    <property type="entry name" value="CLP1_P"/>
    <property type="match status" value="1"/>
</dbReference>
<evidence type="ECO:0000259" key="12">
    <source>
        <dbReference type="Pfam" id="PF16575"/>
    </source>
</evidence>
<evidence type="ECO:0000256" key="2">
    <source>
        <dbReference type="ARBA" id="ARBA00011003"/>
    </source>
</evidence>
<evidence type="ECO:0000256" key="5">
    <source>
        <dbReference type="ARBA" id="ARBA00022552"/>
    </source>
</evidence>
<comment type="caution">
    <text evidence="14">The sequence shown here is derived from an EMBL/GenBank/DDBJ whole genome shotgun (WGS) entry which is preliminary data.</text>
</comment>
<evidence type="ECO:0000256" key="8">
    <source>
        <dbReference type="ARBA" id="ARBA00022777"/>
    </source>
</evidence>
<keyword evidence="8" id="KW-0418">Kinase</keyword>
<evidence type="ECO:0000259" key="13">
    <source>
        <dbReference type="Pfam" id="PF25467"/>
    </source>
</evidence>
<dbReference type="Gene3D" id="3.40.50.300">
    <property type="entry name" value="P-loop containing nucleotide triphosphate hydrolases"/>
    <property type="match status" value="1"/>
</dbReference>
<comment type="subcellular location">
    <subcellularLocation>
        <location evidence="1">Nucleus</location>
        <location evidence="1">Nucleolus</location>
    </subcellularLocation>
</comment>
<keyword evidence="7" id="KW-0547">Nucleotide-binding</keyword>
<dbReference type="GO" id="GO:0051731">
    <property type="term" value="F:polynucleotide 5'-hydroxyl-kinase activity"/>
    <property type="evidence" value="ECO:0007669"/>
    <property type="project" value="InterPro"/>
</dbReference>
<dbReference type="InterPro" id="IPR057570">
    <property type="entry name" value="NOL9_C"/>
</dbReference>
<dbReference type="GO" id="GO:0005524">
    <property type="term" value="F:ATP binding"/>
    <property type="evidence" value="ECO:0007669"/>
    <property type="project" value="UniProtKB-KW"/>
</dbReference>
<dbReference type="InterPro" id="IPR045116">
    <property type="entry name" value="Clp1/Grc3"/>
</dbReference>
<accession>A0A1Y1X634</accession>
<dbReference type="SUPFAM" id="SSF52540">
    <property type="entry name" value="P-loop containing nucleoside triphosphate hydrolases"/>
    <property type="match status" value="1"/>
</dbReference>
<sequence>MSSQGKTGEKRKQRSFDIIPNSANSFSALKMYKLNKSASASPIPSNSDTEYNDDSDYNEDNYSTIKQNKFENSNSNSIEIHNSKSYKKNQKEMLEKRLDRNVISTFIPSKNNVFYLNDKKSNLCILGLRKGEKICFKGVVEVASIYGSFSIFGHVVSANTSVSQLFNKNLSQKDFENNLKSCVNNISFYPAFSPKSHGLLVIESLHNTLKPFLSPKIPESTEQEESKDLEIELLNLIKSVRLSYEYFDTLIILKRMEWCTINDIEKQMSSFRNLFTMNKKEFAEEMNEILKNDINESFGICDFYPLYKPYIGHTTLKIPSSWFEGVHQFKRNILSNDMNGQPPIVAITGSKNMGKSTFSRYMVNSLLNCCHEVAYLECDIGQTEFTPSGMVSLHVISSPLLGPSFTHLQVPYRSFFIGASTPKQNPEYYLNCINELYKIYMMEIAHKSNTFTPLVINTHGWVRGIGFDLLIQILKNVRPIYIYQFAFQENSSNVGKNLPDLSEIINDDNSLPYITRSITIYTVDEINIRQKYNPLENRTLSLLSYFSKESKGPNEIHSISSLRKGWWNFRESYAEKIPYQVFWKDVRIQILYADVPNSQILYALNGSIVGLITDTTQYENTNSNNDNNNNNNTTITTTNNNNDNNENEDENEDENESSSTKKLNKKTLETYLQLKIIPSEQYSINPSRQHCVGLGIIRSIDPSSGKFYIITPVSQDVLSHVNLIIRGSNYDLPSCIYMSGFETSKDELPYCTFTLAEGIGSVEKRIRHNLQRKKSMNNDS</sequence>
<evidence type="ECO:0000256" key="6">
    <source>
        <dbReference type="ARBA" id="ARBA00022679"/>
    </source>
</evidence>
<feature type="region of interest" description="Disordered" evidence="11">
    <location>
        <begin position="37"/>
        <end position="58"/>
    </location>
</feature>
<feature type="compositionally biased region" description="Acidic residues" evidence="11">
    <location>
        <begin position="645"/>
        <end position="656"/>
    </location>
</feature>
<comment type="similarity">
    <text evidence="2">Belongs to the Clp1 family. NOL9/GRC3 subfamily.</text>
</comment>
<keyword evidence="5" id="KW-0698">rRNA processing</keyword>
<dbReference type="GO" id="GO:0005730">
    <property type="term" value="C:nucleolus"/>
    <property type="evidence" value="ECO:0007669"/>
    <property type="project" value="UniProtKB-SubCell"/>
</dbReference>
<dbReference type="STRING" id="1754192.A0A1Y1X634"/>
<name>A0A1Y1X634_9FUNG</name>
<dbReference type="EMBL" id="MCFG01000123">
    <property type="protein sequence ID" value="ORX81243.1"/>
    <property type="molecule type" value="Genomic_DNA"/>
</dbReference>
<keyword evidence="6" id="KW-0808">Transferase</keyword>
<reference evidence="14 15" key="2">
    <citation type="submission" date="2016-08" db="EMBL/GenBank/DDBJ databases">
        <title>Pervasive Adenine N6-methylation of Active Genes in Fungi.</title>
        <authorList>
            <consortium name="DOE Joint Genome Institute"/>
            <person name="Mondo S.J."/>
            <person name="Dannebaum R.O."/>
            <person name="Kuo R.C."/>
            <person name="Labutti K."/>
            <person name="Haridas S."/>
            <person name="Kuo A."/>
            <person name="Salamov A."/>
            <person name="Ahrendt S.R."/>
            <person name="Lipzen A."/>
            <person name="Sullivan W."/>
            <person name="Andreopoulos W.B."/>
            <person name="Clum A."/>
            <person name="Lindquist E."/>
            <person name="Daum C."/>
            <person name="Ramamoorthy G.K."/>
            <person name="Gryganskyi A."/>
            <person name="Culley D."/>
            <person name="Magnuson J.K."/>
            <person name="James T.Y."/>
            <person name="O'Malley M.A."/>
            <person name="Stajich J.E."/>
            <person name="Spatafora J.W."/>
            <person name="Visel A."/>
            <person name="Grigoriev I.V."/>
        </authorList>
    </citation>
    <scope>NUCLEOTIDE SEQUENCE [LARGE SCALE GENOMIC DNA]</scope>
    <source>
        <strain evidence="14 15">S4</strain>
    </source>
</reference>
<organism evidence="14 15">
    <name type="scientific">Anaeromyces robustus</name>
    <dbReference type="NCBI Taxonomy" id="1754192"/>
    <lineage>
        <taxon>Eukaryota</taxon>
        <taxon>Fungi</taxon>
        <taxon>Fungi incertae sedis</taxon>
        <taxon>Chytridiomycota</taxon>
        <taxon>Chytridiomycota incertae sedis</taxon>
        <taxon>Neocallimastigomycetes</taxon>
        <taxon>Neocallimastigales</taxon>
        <taxon>Neocallimastigaceae</taxon>
        <taxon>Anaeromyces</taxon>
    </lineage>
</organism>
<proteinExistence type="inferred from homology"/>
<dbReference type="PANTHER" id="PTHR12755:SF3">
    <property type="entry name" value="POLYNUCLEOTIDE 5'-HYDROXYL-KINASE NOL9"/>
    <property type="match status" value="1"/>
</dbReference>
<feature type="domain" description="NOL9 C-terminal" evidence="13">
    <location>
        <begin position="688"/>
        <end position="729"/>
    </location>
</feature>
<dbReference type="Pfam" id="PF25467">
    <property type="entry name" value="NOL9_C"/>
    <property type="match status" value="1"/>
</dbReference>
<dbReference type="OrthoDB" id="2405412at2759"/>
<evidence type="ECO:0000256" key="10">
    <source>
        <dbReference type="ARBA" id="ARBA00023242"/>
    </source>
</evidence>